<organism evidence="2 3">
    <name type="scientific">Hoeflea algicola</name>
    <dbReference type="NCBI Taxonomy" id="2983763"/>
    <lineage>
        <taxon>Bacteria</taxon>
        <taxon>Pseudomonadati</taxon>
        <taxon>Pseudomonadota</taxon>
        <taxon>Alphaproteobacteria</taxon>
        <taxon>Hyphomicrobiales</taxon>
        <taxon>Rhizobiaceae</taxon>
        <taxon>Hoeflea</taxon>
    </lineage>
</organism>
<evidence type="ECO:0000313" key="2">
    <source>
        <dbReference type="EMBL" id="MCY0150859.1"/>
    </source>
</evidence>
<keyword evidence="3" id="KW-1185">Reference proteome</keyword>
<evidence type="ECO:0000313" key="1">
    <source>
        <dbReference type="EMBL" id="MCY0146156.1"/>
    </source>
</evidence>
<dbReference type="EMBL" id="JAOVZR010000001">
    <property type="protein sequence ID" value="MCY0146156.1"/>
    <property type="molecule type" value="Genomic_DNA"/>
</dbReference>
<name>A0ABT3ZHX8_9HYPH</name>
<protein>
    <recommendedName>
        <fullName evidence="4">BRCT domain-containing protein</fullName>
    </recommendedName>
</protein>
<dbReference type="Proteomes" id="UP001073227">
    <property type="component" value="Unassembled WGS sequence"/>
</dbReference>
<evidence type="ECO:0000313" key="3">
    <source>
        <dbReference type="Proteomes" id="UP001073227"/>
    </source>
</evidence>
<proteinExistence type="predicted"/>
<reference evidence="2" key="1">
    <citation type="submission" date="2022-10" db="EMBL/GenBank/DDBJ databases">
        <title>Hoeflea sp. G2-23, isolated from marine algae.</title>
        <authorList>
            <person name="Kristyanto S."/>
            <person name="Kim J.M."/>
            <person name="Jeon C.O."/>
        </authorList>
    </citation>
    <scope>NUCLEOTIDE SEQUENCE</scope>
    <source>
        <strain evidence="2">G2-23</strain>
    </source>
</reference>
<gene>
    <name evidence="1" type="ORF">OEG84_00090</name>
    <name evidence="2" type="ORF">OEG84_24965</name>
</gene>
<evidence type="ECO:0008006" key="4">
    <source>
        <dbReference type="Google" id="ProtNLM"/>
    </source>
</evidence>
<comment type="caution">
    <text evidence="2">The sequence shown here is derived from an EMBL/GenBank/DDBJ whole genome shotgun (WGS) entry which is preliminary data.</text>
</comment>
<accession>A0ABT3ZHX8</accession>
<dbReference type="RefSeq" id="WP_267651849.1">
    <property type="nucleotide sequence ID" value="NZ_JAOVZR010000001.1"/>
</dbReference>
<dbReference type="EMBL" id="JAOVZR010000004">
    <property type="protein sequence ID" value="MCY0150859.1"/>
    <property type="molecule type" value="Genomic_DNA"/>
</dbReference>
<sequence>MVLQIGDFGPGAKAAQIRKEIESRGGKVEVAEKVIGTRGRKPRGTMTEKDEKWARGLWLDPALTKSHVLARINERTGQEFTRDQLNYRFIGKKRRAAKKSK</sequence>